<feature type="transmembrane region" description="Helical" evidence="5">
    <location>
        <begin position="42"/>
        <end position="62"/>
    </location>
</feature>
<accession>A0A7G9SF90</accession>
<dbReference type="EMBL" id="CP060718">
    <property type="protein sequence ID" value="QNN66515.1"/>
    <property type="molecule type" value="Genomic_DNA"/>
</dbReference>
<dbReference type="PANTHER" id="PTHR36917:SF1">
    <property type="entry name" value="INNER MEMBRANE-SPANNING PROTEIN YCIB"/>
    <property type="match status" value="1"/>
</dbReference>
<evidence type="ECO:0000256" key="2">
    <source>
        <dbReference type="ARBA" id="ARBA00022692"/>
    </source>
</evidence>
<feature type="transmembrane region" description="Helical" evidence="5">
    <location>
        <begin position="100"/>
        <end position="120"/>
    </location>
</feature>
<keyword evidence="4 5" id="KW-0472">Membrane</keyword>
<organism evidence="6 7">
    <name type="scientific">Sphingomonas lutea</name>
    <dbReference type="NCBI Taxonomy" id="1045317"/>
    <lineage>
        <taxon>Bacteria</taxon>
        <taxon>Pseudomonadati</taxon>
        <taxon>Pseudomonadota</taxon>
        <taxon>Alphaproteobacteria</taxon>
        <taxon>Sphingomonadales</taxon>
        <taxon>Sphingomonadaceae</taxon>
        <taxon>Sphingomonas</taxon>
    </lineage>
</organism>
<evidence type="ECO:0000256" key="5">
    <source>
        <dbReference type="HAMAP-Rule" id="MF_00189"/>
    </source>
</evidence>
<evidence type="ECO:0000256" key="1">
    <source>
        <dbReference type="ARBA" id="ARBA00022475"/>
    </source>
</evidence>
<reference evidence="6 7" key="1">
    <citation type="submission" date="2020-08" db="EMBL/GenBank/DDBJ databases">
        <title>Genome sequence of Sphingomonas lutea KCTC 23642T.</title>
        <authorList>
            <person name="Hyun D.-W."/>
            <person name="Bae J.-W."/>
        </authorList>
    </citation>
    <scope>NUCLEOTIDE SEQUENCE [LARGE SCALE GENOMIC DNA]</scope>
    <source>
        <strain evidence="6 7">KCTC 23642</strain>
    </source>
</reference>
<dbReference type="Proteomes" id="UP000515971">
    <property type="component" value="Chromosome"/>
</dbReference>
<dbReference type="AlphaFoldDB" id="A0A7G9SF90"/>
<evidence type="ECO:0000256" key="4">
    <source>
        <dbReference type="ARBA" id="ARBA00023136"/>
    </source>
</evidence>
<evidence type="ECO:0000256" key="3">
    <source>
        <dbReference type="ARBA" id="ARBA00022989"/>
    </source>
</evidence>
<comment type="function">
    <text evidence="5">Plays a role in cell envelope biogenesis, maintenance of cell envelope integrity and membrane homeostasis.</text>
</comment>
<keyword evidence="5" id="KW-0997">Cell inner membrane</keyword>
<dbReference type="Pfam" id="PF04279">
    <property type="entry name" value="IspA"/>
    <property type="match status" value="1"/>
</dbReference>
<sequence>MTSPPTTKAEPQGGAKLLIDLGPLLVFFLVNFFAPVPGALKVFVATGAFMVAMVAAMLYSALRYRSVSPLLLFSGVMVVLLGGLTIWLRDETFIKMKPTVYYMLVSALLGFGLLTGRPLLKVVLGSAYPGLDMCGWRKLTRNWAIFFGFMALLNEIVWRNSSTDFWIGFKLWGAIPLTFLFAAANIPMLMRHGLMREDATPAEPGPVE</sequence>
<evidence type="ECO:0000313" key="6">
    <source>
        <dbReference type="EMBL" id="QNN66515.1"/>
    </source>
</evidence>
<feature type="transmembrane region" description="Helical" evidence="5">
    <location>
        <begin position="165"/>
        <end position="186"/>
    </location>
</feature>
<gene>
    <name evidence="5" type="primary">yciB</name>
    <name evidence="6" type="ORF">H9L13_07250</name>
</gene>
<keyword evidence="2 5" id="KW-0812">Transmembrane</keyword>
<feature type="transmembrane region" description="Helical" evidence="5">
    <location>
        <begin position="17"/>
        <end position="36"/>
    </location>
</feature>
<proteinExistence type="inferred from homology"/>
<dbReference type="RefSeq" id="WP_187537107.1">
    <property type="nucleotide sequence ID" value="NZ_BAABJT010000001.1"/>
</dbReference>
<keyword evidence="3 5" id="KW-1133">Transmembrane helix</keyword>
<dbReference type="KEGG" id="slut:H9L13_07250"/>
<protein>
    <recommendedName>
        <fullName evidence="5">Inner membrane-spanning protein YciB</fullName>
    </recommendedName>
</protein>
<comment type="subcellular location">
    <subcellularLocation>
        <location evidence="5">Cell inner membrane</location>
        <topology evidence="5">Multi-pass membrane protein</topology>
    </subcellularLocation>
</comment>
<dbReference type="PANTHER" id="PTHR36917">
    <property type="entry name" value="INTRACELLULAR SEPTATION PROTEIN A-RELATED"/>
    <property type="match status" value="1"/>
</dbReference>
<comment type="similarity">
    <text evidence="5">Belongs to the YciB family.</text>
</comment>
<evidence type="ECO:0000313" key="7">
    <source>
        <dbReference type="Proteomes" id="UP000515971"/>
    </source>
</evidence>
<keyword evidence="7" id="KW-1185">Reference proteome</keyword>
<keyword evidence="1 5" id="KW-1003">Cell membrane</keyword>
<dbReference type="HAMAP" id="MF_00189">
    <property type="entry name" value="YciB"/>
    <property type="match status" value="1"/>
</dbReference>
<feature type="transmembrane region" description="Helical" evidence="5">
    <location>
        <begin position="69"/>
        <end position="88"/>
    </location>
</feature>
<feature type="transmembrane region" description="Helical" evidence="5">
    <location>
        <begin position="141"/>
        <end position="159"/>
    </location>
</feature>
<name>A0A7G9SF90_9SPHN</name>
<dbReference type="InterPro" id="IPR006008">
    <property type="entry name" value="YciB"/>
</dbReference>
<dbReference type="NCBIfam" id="NF001323">
    <property type="entry name" value="PRK00259.1-1"/>
    <property type="match status" value="1"/>
</dbReference>
<dbReference type="GO" id="GO:0005886">
    <property type="term" value="C:plasma membrane"/>
    <property type="evidence" value="ECO:0007669"/>
    <property type="project" value="UniProtKB-SubCell"/>
</dbReference>